<keyword evidence="1" id="KW-0812">Transmembrane</keyword>
<evidence type="ECO:0000256" key="1">
    <source>
        <dbReference type="SAM" id="Phobius"/>
    </source>
</evidence>
<protein>
    <submittedName>
        <fullName evidence="2">DGA1 protein</fullName>
    </submittedName>
</protein>
<evidence type="ECO:0000313" key="2">
    <source>
        <dbReference type="EMBL" id="CAE7213443.1"/>
    </source>
</evidence>
<gene>
    <name evidence="2" type="primary">DGA1</name>
    <name evidence="2" type="ORF">SNAT2548_LOCUS7324</name>
</gene>
<dbReference type="OrthoDB" id="10268910at2759"/>
<dbReference type="Proteomes" id="UP000604046">
    <property type="component" value="Unassembled WGS sequence"/>
</dbReference>
<reference evidence="2" key="1">
    <citation type="submission" date="2021-02" db="EMBL/GenBank/DDBJ databases">
        <authorList>
            <person name="Dougan E. K."/>
            <person name="Rhodes N."/>
            <person name="Thang M."/>
            <person name="Chan C."/>
        </authorList>
    </citation>
    <scope>NUCLEOTIDE SEQUENCE</scope>
</reference>
<accession>A0A812JTY9</accession>
<sequence length="437" mass="49435">MFMAVSTGAWWSWTTWTYIRSLEARLETHLAALEAGLEVNKRIKGVTSEPSPDGQDVLPKTLPMRLPRRLSEKEVTVASEDFDSWKTYLTHGHGWWFAYLNSVVQFGDETGCEELEMPFYSYQYGAPLCQDMSVIENVTKYAMDGNEERLFSVLEKHPDQDLKDLALASAAFGLPVVRRIIDDELDRAFFEMQYAKEEWRLGSRKEIVRRLFTDGASGNSNFVDVGFKLAMKEELQVEPELLRLLTWGTLRRWLLPSLSTAKSNPFSSFFGFQMALQQAKLGHGIKGLPASVFQYAIDHPEFLDERSSEDRTLLMEASSLHSCAEPGKDDPPDNQPALARRLQEEDPCQLPYYTVKSMHEALGVSFTAMDEVGKNAAMVAAQHGALDRAKGLQSAMLEEEMKKQPWIYHFPFMLSFVLVLHMALALVTLLFDCCSGG</sequence>
<keyword evidence="1" id="KW-0472">Membrane</keyword>
<name>A0A812JTY9_9DINO</name>
<dbReference type="AlphaFoldDB" id="A0A812JTY9"/>
<feature type="transmembrane region" description="Helical" evidence="1">
    <location>
        <begin position="406"/>
        <end position="431"/>
    </location>
</feature>
<organism evidence="2 3">
    <name type="scientific">Symbiodinium natans</name>
    <dbReference type="NCBI Taxonomy" id="878477"/>
    <lineage>
        <taxon>Eukaryota</taxon>
        <taxon>Sar</taxon>
        <taxon>Alveolata</taxon>
        <taxon>Dinophyceae</taxon>
        <taxon>Suessiales</taxon>
        <taxon>Symbiodiniaceae</taxon>
        <taxon>Symbiodinium</taxon>
    </lineage>
</organism>
<keyword evidence="3" id="KW-1185">Reference proteome</keyword>
<evidence type="ECO:0000313" key="3">
    <source>
        <dbReference type="Proteomes" id="UP000604046"/>
    </source>
</evidence>
<keyword evidence="1" id="KW-1133">Transmembrane helix</keyword>
<dbReference type="EMBL" id="CAJNDS010000511">
    <property type="protein sequence ID" value="CAE7213443.1"/>
    <property type="molecule type" value="Genomic_DNA"/>
</dbReference>
<proteinExistence type="predicted"/>
<comment type="caution">
    <text evidence="2">The sequence shown here is derived from an EMBL/GenBank/DDBJ whole genome shotgun (WGS) entry which is preliminary data.</text>
</comment>